<evidence type="ECO:0008006" key="12">
    <source>
        <dbReference type="Google" id="ProtNLM"/>
    </source>
</evidence>
<proteinExistence type="inferred from homology"/>
<evidence type="ECO:0000256" key="7">
    <source>
        <dbReference type="PIRSR" id="PIRSR608901-1"/>
    </source>
</evidence>
<evidence type="ECO:0000256" key="5">
    <source>
        <dbReference type="ARBA" id="ARBA00022989"/>
    </source>
</evidence>
<feature type="transmembrane region" description="Helical" evidence="9">
    <location>
        <begin position="111"/>
        <end position="127"/>
    </location>
</feature>
<evidence type="ECO:0000313" key="10">
    <source>
        <dbReference type="EMBL" id="OAD73023.1"/>
    </source>
</evidence>
<comment type="subcellular location">
    <subcellularLocation>
        <location evidence="1">Membrane</location>
        <topology evidence="1">Multi-pass membrane protein</topology>
    </subcellularLocation>
</comment>
<comment type="cofactor">
    <cofactor evidence="8">
        <name>Zn(2+)</name>
        <dbReference type="ChEBI" id="CHEBI:29105"/>
    </cofactor>
</comment>
<evidence type="ECO:0000313" key="11">
    <source>
        <dbReference type="Proteomes" id="UP000077315"/>
    </source>
</evidence>
<dbReference type="Proteomes" id="UP000077315">
    <property type="component" value="Unassembled WGS sequence"/>
</dbReference>
<keyword evidence="8" id="KW-0862">Zinc</keyword>
<dbReference type="InParanoid" id="A0A162U7K8"/>
<name>A0A162U7K8_PHYB8</name>
<dbReference type="PANTHER" id="PTHR46187:SF3">
    <property type="entry name" value="ALKALINE CERAMIDASE 3"/>
    <property type="match status" value="1"/>
</dbReference>
<keyword evidence="11" id="KW-1185">Reference proteome</keyword>
<feature type="binding site" evidence="8">
    <location>
        <position position="77"/>
    </location>
    <ligand>
        <name>Zn(2+)</name>
        <dbReference type="ChEBI" id="CHEBI:29105"/>
        <note>catalytic</note>
    </ligand>
</feature>
<evidence type="ECO:0000256" key="1">
    <source>
        <dbReference type="ARBA" id="ARBA00004141"/>
    </source>
</evidence>
<keyword evidence="3 9" id="KW-0812">Transmembrane</keyword>
<dbReference type="RefSeq" id="XP_018291063.1">
    <property type="nucleotide sequence ID" value="XM_018433908.1"/>
</dbReference>
<evidence type="ECO:0000256" key="8">
    <source>
        <dbReference type="PIRSR" id="PIRSR608901-2"/>
    </source>
</evidence>
<dbReference type="GO" id="GO:0005789">
    <property type="term" value="C:endoplasmic reticulum membrane"/>
    <property type="evidence" value="ECO:0007669"/>
    <property type="project" value="TreeGrafter"/>
</dbReference>
<dbReference type="VEuPathDB" id="FungiDB:PHYBLDRAFT_159064"/>
<evidence type="ECO:0000256" key="4">
    <source>
        <dbReference type="ARBA" id="ARBA00022801"/>
    </source>
</evidence>
<evidence type="ECO:0000256" key="6">
    <source>
        <dbReference type="ARBA" id="ARBA00023136"/>
    </source>
</evidence>
<evidence type="ECO:0000256" key="2">
    <source>
        <dbReference type="ARBA" id="ARBA00009780"/>
    </source>
</evidence>
<dbReference type="InterPro" id="IPR008901">
    <property type="entry name" value="ACER"/>
</dbReference>
<gene>
    <name evidence="10" type="ORF">PHYBLDRAFT_159064</name>
</gene>
<protein>
    <recommendedName>
        <fullName evidence="12">Alkaline phytoceramidase</fullName>
    </recommendedName>
</protein>
<dbReference type="GO" id="GO:0046872">
    <property type="term" value="F:metal ion binding"/>
    <property type="evidence" value="ECO:0007669"/>
    <property type="project" value="UniProtKB-KW"/>
</dbReference>
<feature type="transmembrane region" description="Helical" evidence="9">
    <location>
        <begin position="86"/>
        <end position="104"/>
    </location>
</feature>
<feature type="transmembrane region" description="Helical" evidence="9">
    <location>
        <begin position="133"/>
        <end position="154"/>
    </location>
</feature>
<feature type="binding site" evidence="8">
    <location>
        <position position="202"/>
    </location>
    <ligand>
        <name>Zn(2+)</name>
        <dbReference type="ChEBI" id="CHEBI:29105"/>
        <note>catalytic</note>
    </ligand>
</feature>
<feature type="binding site" evidence="7">
    <location>
        <position position="16"/>
    </location>
    <ligand>
        <name>Ca(2+)</name>
        <dbReference type="ChEBI" id="CHEBI:29108"/>
    </ligand>
</feature>
<dbReference type="GeneID" id="28994814"/>
<feature type="binding site" evidence="7">
    <location>
        <position position="19"/>
    </location>
    <ligand>
        <name>Ca(2+)</name>
        <dbReference type="ChEBI" id="CHEBI:29108"/>
    </ligand>
</feature>
<feature type="binding site" evidence="7">
    <location>
        <position position="17"/>
    </location>
    <ligand>
        <name>Ca(2+)</name>
        <dbReference type="ChEBI" id="CHEBI:29108"/>
    </ligand>
</feature>
<keyword evidence="5 9" id="KW-1133">Transmembrane helix</keyword>
<dbReference type="OrthoDB" id="187171at2759"/>
<feature type="transmembrane region" description="Helical" evidence="9">
    <location>
        <begin position="62"/>
        <end position="80"/>
    </location>
</feature>
<comment type="similarity">
    <text evidence="2">Belongs to the alkaline ceramidase family.</text>
</comment>
<feature type="binding site" evidence="7">
    <location>
        <position position="21"/>
    </location>
    <ligand>
        <name>Ca(2+)</name>
        <dbReference type="ChEBI" id="CHEBI:29108"/>
    </ligand>
</feature>
<keyword evidence="6 9" id="KW-0472">Membrane</keyword>
<feature type="transmembrane region" description="Helical" evidence="9">
    <location>
        <begin position="175"/>
        <end position="196"/>
    </location>
</feature>
<evidence type="ECO:0000256" key="9">
    <source>
        <dbReference type="SAM" id="Phobius"/>
    </source>
</evidence>
<keyword evidence="4" id="KW-0378">Hydrolase</keyword>
<dbReference type="Pfam" id="PF05875">
    <property type="entry name" value="Ceramidase"/>
    <property type="match status" value="1"/>
</dbReference>
<dbReference type="AlphaFoldDB" id="A0A162U7K8"/>
<dbReference type="GO" id="GO:0046513">
    <property type="term" value="P:ceramide biosynthetic process"/>
    <property type="evidence" value="ECO:0007669"/>
    <property type="project" value="TreeGrafter"/>
</dbReference>
<dbReference type="PANTHER" id="PTHR46187">
    <property type="entry name" value="ALKALINE CERAMIDASE 3"/>
    <property type="match status" value="1"/>
</dbReference>
<keyword evidence="7" id="KW-0106">Calcium</keyword>
<dbReference type="GO" id="GO:0046514">
    <property type="term" value="P:ceramide catabolic process"/>
    <property type="evidence" value="ECO:0007669"/>
    <property type="project" value="TreeGrafter"/>
</dbReference>
<organism evidence="10 11">
    <name type="scientific">Phycomyces blakesleeanus (strain ATCC 8743b / DSM 1359 / FGSC 10004 / NBRC 33097 / NRRL 1555)</name>
    <dbReference type="NCBI Taxonomy" id="763407"/>
    <lineage>
        <taxon>Eukaryota</taxon>
        <taxon>Fungi</taxon>
        <taxon>Fungi incertae sedis</taxon>
        <taxon>Mucoromycota</taxon>
        <taxon>Mucoromycotina</taxon>
        <taxon>Mucoromycetes</taxon>
        <taxon>Mucorales</taxon>
        <taxon>Phycomycetaceae</taxon>
        <taxon>Phycomyces</taxon>
    </lineage>
</organism>
<feature type="binding site" evidence="8">
    <location>
        <position position="206"/>
    </location>
    <ligand>
        <name>Zn(2+)</name>
        <dbReference type="ChEBI" id="CHEBI:29105"/>
        <note>catalytic</note>
    </ligand>
</feature>
<accession>A0A162U7K8</accession>
<keyword evidence="7" id="KW-0479">Metal-binding</keyword>
<sequence>MSHQDGYWGPTTSSVDWCEENYVHSYYIAEFWNTISSLAMVTMGLLGFSLHHNSLGLKISTSYLFIVVVGIGSVLFHGTLQFEYQMWDEVPMVWTASYLLWVLLSDQGYQYGLAIGIYCGLATYLTSQFKGSIQFYLFQTSFGVVMWSCFWLVWKLYKGVQNKQVSRLFRQGTQCLVLAILVWLFDTNLCFVFDSLPNPQLHAWWHILMSASLYLFFAGCGHESMRLHGKEPMIEYWGIVPFVSNKS</sequence>
<dbReference type="EMBL" id="KV440982">
    <property type="protein sequence ID" value="OAD73023.1"/>
    <property type="molecule type" value="Genomic_DNA"/>
</dbReference>
<evidence type="ECO:0000256" key="3">
    <source>
        <dbReference type="ARBA" id="ARBA00022692"/>
    </source>
</evidence>
<dbReference type="STRING" id="763407.A0A162U7K8"/>
<reference evidence="11" key="1">
    <citation type="submission" date="2015-06" db="EMBL/GenBank/DDBJ databases">
        <title>Expansion of signal transduction pathways in fungi by whole-genome duplication.</title>
        <authorList>
            <consortium name="DOE Joint Genome Institute"/>
            <person name="Corrochano L.M."/>
            <person name="Kuo A."/>
            <person name="Marcet-Houben M."/>
            <person name="Polaino S."/>
            <person name="Salamov A."/>
            <person name="Villalobos J.M."/>
            <person name="Alvarez M.I."/>
            <person name="Avalos J."/>
            <person name="Benito E.P."/>
            <person name="Benoit I."/>
            <person name="Burger G."/>
            <person name="Camino L.P."/>
            <person name="Canovas D."/>
            <person name="Cerda-Olmedo E."/>
            <person name="Cheng J.-F."/>
            <person name="Dominguez A."/>
            <person name="Elias M."/>
            <person name="Eslava A.P."/>
            <person name="Glaser F."/>
            <person name="Grimwood J."/>
            <person name="Gutierrez G."/>
            <person name="Heitman J."/>
            <person name="Henrissat B."/>
            <person name="Iturriaga E.A."/>
            <person name="Lang B.F."/>
            <person name="Lavin J.L."/>
            <person name="Lee S."/>
            <person name="Li W."/>
            <person name="Lindquist E."/>
            <person name="Lopez-Garcia S."/>
            <person name="Luque E.M."/>
            <person name="Marcos A.T."/>
            <person name="Martin J."/>
            <person name="McCluskey K."/>
            <person name="Medina H.R."/>
            <person name="Miralles-Duran A."/>
            <person name="Miyazaki A."/>
            <person name="Munoz-Torres E."/>
            <person name="Oguiza J.A."/>
            <person name="Ohm R."/>
            <person name="Olmedo M."/>
            <person name="Orejas M."/>
            <person name="Ortiz-Castellanos L."/>
            <person name="Pisabarro A.G."/>
            <person name="Rodriguez-Romero J."/>
            <person name="Ruiz-Herrera J."/>
            <person name="Ruiz-Vazquez R."/>
            <person name="Sanz C."/>
            <person name="Schackwitz W."/>
            <person name="Schmutz J."/>
            <person name="Shahriari M."/>
            <person name="Shelest E."/>
            <person name="Silva-Franco F."/>
            <person name="Soanes D."/>
            <person name="Syed K."/>
            <person name="Tagua V.G."/>
            <person name="Talbot N.J."/>
            <person name="Thon M."/>
            <person name="De vries R.P."/>
            <person name="Wiebenga A."/>
            <person name="Yadav J.S."/>
            <person name="Braun E.L."/>
            <person name="Baker S."/>
            <person name="Garre V."/>
            <person name="Horwitz B."/>
            <person name="Torres-Martinez S."/>
            <person name="Idnurm A."/>
            <person name="Herrera-Estrella A."/>
            <person name="Gabaldon T."/>
            <person name="Grigoriev I.V."/>
        </authorList>
    </citation>
    <scope>NUCLEOTIDE SEQUENCE [LARGE SCALE GENOMIC DNA]</scope>
    <source>
        <strain evidence="11">NRRL 1555(-)</strain>
    </source>
</reference>
<feature type="transmembrane region" description="Helical" evidence="9">
    <location>
        <begin position="202"/>
        <end position="220"/>
    </location>
</feature>
<feature type="transmembrane region" description="Helical" evidence="9">
    <location>
        <begin position="31"/>
        <end position="50"/>
    </location>
</feature>
<feature type="binding site" evidence="7">
    <location>
        <position position="30"/>
    </location>
    <ligand>
        <name>Ca(2+)</name>
        <dbReference type="ChEBI" id="CHEBI:29108"/>
    </ligand>
</feature>
<dbReference type="GO" id="GO:0016811">
    <property type="term" value="F:hydrolase activity, acting on carbon-nitrogen (but not peptide) bonds, in linear amides"/>
    <property type="evidence" value="ECO:0007669"/>
    <property type="project" value="InterPro"/>
</dbReference>